<keyword evidence="2" id="KW-0031">Aminopeptidase</keyword>
<protein>
    <recommendedName>
        <fullName evidence="9">Peptide hydrolase</fullName>
        <ecNumber evidence="9">3.4.-.-</ecNumber>
    </recommendedName>
</protein>
<keyword evidence="6 9" id="KW-0378">Hydrolase</keyword>
<feature type="signal peptide" evidence="9">
    <location>
        <begin position="1"/>
        <end position="16"/>
    </location>
</feature>
<proteinExistence type="inferred from homology"/>
<dbReference type="GO" id="GO:0004177">
    <property type="term" value="F:aminopeptidase activity"/>
    <property type="evidence" value="ECO:0007669"/>
    <property type="project" value="UniProtKB-KW"/>
</dbReference>
<dbReference type="FunFam" id="3.40.630.10:FF:000042">
    <property type="entry name" value="Peptide hydrolase"/>
    <property type="match status" value="1"/>
</dbReference>
<dbReference type="STRING" id="984485.A0A1E4RMN3"/>
<dbReference type="InterPro" id="IPR007484">
    <property type="entry name" value="Peptidase_M28"/>
</dbReference>
<evidence type="ECO:0000256" key="3">
    <source>
        <dbReference type="ARBA" id="ARBA00022670"/>
    </source>
</evidence>
<keyword evidence="7 9" id="KW-0862">Zinc</keyword>
<evidence type="ECO:0000256" key="7">
    <source>
        <dbReference type="ARBA" id="ARBA00022833"/>
    </source>
</evidence>
<comment type="cofactor">
    <cofactor evidence="1">
        <name>Zn(2+)</name>
        <dbReference type="ChEBI" id="CHEBI:29105"/>
    </cofactor>
</comment>
<dbReference type="Pfam" id="PF04389">
    <property type="entry name" value="Peptidase_M28"/>
    <property type="match status" value="1"/>
</dbReference>
<evidence type="ECO:0000313" key="11">
    <source>
        <dbReference type="EMBL" id="ODV68355.1"/>
    </source>
</evidence>
<reference evidence="12" key="1">
    <citation type="submission" date="2016-05" db="EMBL/GenBank/DDBJ databases">
        <title>Comparative genomics of biotechnologically important yeasts.</title>
        <authorList>
            <consortium name="DOE Joint Genome Institute"/>
            <person name="Riley R."/>
            <person name="Haridas S."/>
            <person name="Wolfe K.H."/>
            <person name="Lopes M.R."/>
            <person name="Hittinger C.T."/>
            <person name="Goker M."/>
            <person name="Salamov A."/>
            <person name="Wisecaver J."/>
            <person name="Long T.M."/>
            <person name="Aerts A.L."/>
            <person name="Barry K."/>
            <person name="Choi C."/>
            <person name="Clum A."/>
            <person name="Coughlan A.Y."/>
            <person name="Deshpande S."/>
            <person name="Douglass A.P."/>
            <person name="Hanson S.J."/>
            <person name="Klenk H.-P."/>
            <person name="Labutti K."/>
            <person name="Lapidus A."/>
            <person name="Lindquist E."/>
            <person name="Lipzen A."/>
            <person name="Meier-Kolthoff J.P."/>
            <person name="Ohm R.A."/>
            <person name="Otillar R.P."/>
            <person name="Pangilinan J."/>
            <person name="Peng Y."/>
            <person name="Rokas A."/>
            <person name="Rosa C.A."/>
            <person name="Scheuner C."/>
            <person name="Sibirny A.A."/>
            <person name="Slot J.C."/>
            <person name="Stielow J.B."/>
            <person name="Sun H."/>
            <person name="Kurtzman C.P."/>
            <person name="Blackwell M."/>
            <person name="Grigoriev I.V."/>
            <person name="Jeffries T.W."/>
        </authorList>
    </citation>
    <scope>NUCLEOTIDE SEQUENCE [LARGE SCALE GENOMIC DNA]</scope>
    <source>
        <strain evidence="12">NRRL Y-1933</strain>
    </source>
</reference>
<comment type="similarity">
    <text evidence="8">Belongs to the peptidase M28 family. M28E subfamily.</text>
</comment>
<dbReference type="RefSeq" id="XP_020077422.1">
    <property type="nucleotide sequence ID" value="XM_020219537.1"/>
</dbReference>
<dbReference type="Proteomes" id="UP000095085">
    <property type="component" value="Unassembled WGS sequence"/>
</dbReference>
<dbReference type="OrthoDB" id="2214at2759"/>
<dbReference type="GO" id="GO:0006508">
    <property type="term" value="P:proteolysis"/>
    <property type="evidence" value="ECO:0007669"/>
    <property type="project" value="UniProtKB-KW"/>
</dbReference>
<evidence type="ECO:0000256" key="8">
    <source>
        <dbReference type="ARBA" id="ARBA00043962"/>
    </source>
</evidence>
<evidence type="ECO:0000256" key="9">
    <source>
        <dbReference type="RuleBase" id="RU361240"/>
    </source>
</evidence>
<keyword evidence="3 9" id="KW-0645">Protease</keyword>
<dbReference type="CDD" id="cd03879">
    <property type="entry name" value="M28_AAP"/>
    <property type="match status" value="1"/>
</dbReference>
<evidence type="ECO:0000259" key="10">
    <source>
        <dbReference type="Pfam" id="PF04389"/>
    </source>
</evidence>
<keyword evidence="5 9" id="KW-0732">Signal</keyword>
<dbReference type="EC" id="3.4.-.-" evidence="9"/>
<organism evidence="11 12">
    <name type="scientific">Hyphopichia burtonii NRRL Y-1933</name>
    <dbReference type="NCBI Taxonomy" id="984485"/>
    <lineage>
        <taxon>Eukaryota</taxon>
        <taxon>Fungi</taxon>
        <taxon>Dikarya</taxon>
        <taxon>Ascomycota</taxon>
        <taxon>Saccharomycotina</taxon>
        <taxon>Pichiomycetes</taxon>
        <taxon>Debaryomycetaceae</taxon>
        <taxon>Hyphopichia</taxon>
    </lineage>
</organism>
<evidence type="ECO:0000313" key="12">
    <source>
        <dbReference type="Proteomes" id="UP000095085"/>
    </source>
</evidence>
<keyword evidence="4 9" id="KW-0479">Metal-binding</keyword>
<dbReference type="GeneID" id="30994087"/>
<evidence type="ECO:0000256" key="1">
    <source>
        <dbReference type="ARBA" id="ARBA00001947"/>
    </source>
</evidence>
<sequence length="419" mass="47230">MKVFGLLVCLVSILVAFPAWPGFEFNFGKLIQSQSFDNEQYLIKTGPNSFEVVDEATKLKYRRGNKRFIDVTNQISVEEAVRAGLINTDTPHLSMVDKLGLIGAKQLSLIKTEVPVYNYPEKIGYSTQVRRLFGQIDMKQVEDRLGKFTSFFTRYYKSESGFESAQWLWKTIEEIIEPVKEKVSVKPVKHEGWDQFSIIVSIPGTKSEDKVVVGAHQDSINLLFPNLLKAPGADDDGSGSMTTLESLRVLIEAYAAGSFKPHNTLEFHYYSGEEGGLKGSIDVFNQYFNQDAVVIGMLQQDMTGYTAGSLAEGIEPHFGLISDYTSINLNNFLKLIIEEYNEIPYHETECGYACSDHASALENGYPASFLIESEFKYTNKFIHSVMDTIDRLDFDHIAEHIKLTIAYAYELSMATNLHD</sequence>
<gene>
    <name evidence="11" type="ORF">HYPBUDRAFT_134317</name>
</gene>
<dbReference type="PANTHER" id="PTHR12147">
    <property type="entry name" value="METALLOPEPTIDASE M28 FAMILY MEMBER"/>
    <property type="match status" value="1"/>
</dbReference>
<dbReference type="Gene3D" id="3.40.630.10">
    <property type="entry name" value="Zn peptidases"/>
    <property type="match status" value="1"/>
</dbReference>
<feature type="chain" id="PRO_5009027724" description="Peptide hydrolase" evidence="9">
    <location>
        <begin position="17"/>
        <end position="419"/>
    </location>
</feature>
<name>A0A1E4RMN3_9ASCO</name>
<keyword evidence="12" id="KW-1185">Reference proteome</keyword>
<dbReference type="EMBL" id="KV454539">
    <property type="protein sequence ID" value="ODV68355.1"/>
    <property type="molecule type" value="Genomic_DNA"/>
</dbReference>
<evidence type="ECO:0000256" key="4">
    <source>
        <dbReference type="ARBA" id="ARBA00022723"/>
    </source>
</evidence>
<dbReference type="PANTHER" id="PTHR12147:SF56">
    <property type="entry name" value="AMINOPEPTIDASE YDR415C-RELATED"/>
    <property type="match status" value="1"/>
</dbReference>
<dbReference type="InterPro" id="IPR045175">
    <property type="entry name" value="M28_fam"/>
</dbReference>
<dbReference type="GO" id="GO:0008235">
    <property type="term" value="F:metalloexopeptidase activity"/>
    <property type="evidence" value="ECO:0007669"/>
    <property type="project" value="InterPro"/>
</dbReference>
<dbReference type="GO" id="GO:0046872">
    <property type="term" value="F:metal ion binding"/>
    <property type="evidence" value="ECO:0007669"/>
    <property type="project" value="UniProtKB-KW"/>
</dbReference>
<evidence type="ECO:0000256" key="6">
    <source>
        <dbReference type="ARBA" id="ARBA00022801"/>
    </source>
</evidence>
<evidence type="ECO:0000256" key="5">
    <source>
        <dbReference type="ARBA" id="ARBA00022729"/>
    </source>
</evidence>
<accession>A0A1E4RMN3</accession>
<evidence type="ECO:0000256" key="2">
    <source>
        <dbReference type="ARBA" id="ARBA00022438"/>
    </source>
</evidence>
<dbReference type="SUPFAM" id="SSF53187">
    <property type="entry name" value="Zn-dependent exopeptidases"/>
    <property type="match status" value="1"/>
</dbReference>
<dbReference type="AlphaFoldDB" id="A0A1E4RMN3"/>
<feature type="domain" description="Peptidase M28" evidence="10">
    <location>
        <begin position="198"/>
        <end position="406"/>
    </location>
</feature>